<sequence length="247" mass="26235">MTALKPPSADSVLYVIYQRDGDGAVSYKVDGGAIVSYWYGQAFDLKGKHYFTGFTSRTEGEEGPDAEAGMMEPGNVAIGQATFVQGGTADAPAWVQLDTDGYVGEFGRNDQPEPLDTARKAQTHALEDGRMLLAVPTRDFNEGVAMFGYAIFLFDPDNVDQLSFRRWGYLGSIHAGDDNSASCEDGAVTPCAVSTGTLAFGAVSGGLPTLTVSLSGKTIDGPGKLRDLGPADTLTYTFNADKERYAP</sequence>
<accession>A0A1A6XWC9</accession>
<reference evidence="1 2" key="1">
    <citation type="submission" date="2016-05" db="EMBL/GenBank/DDBJ databases">
        <title>Draft Genome Sequences of Stenotrophomonas maltophilia Strains Sm32COP, Sm41DVV, Sm46PAILV, SmF3, SmF22, SmSOFb1 and SmCVFa1, Isolated from Different Manures, in France.</title>
        <authorList>
            <person name="Nazaret S."/>
            <person name="Bodilis J."/>
        </authorList>
    </citation>
    <scope>NUCLEOTIDE SEQUENCE [LARGE SCALE GENOMIC DNA]</scope>
    <source>
        <strain evidence="1 2">Sm46PAILV</strain>
    </source>
</reference>
<evidence type="ECO:0000313" key="1">
    <source>
        <dbReference type="EMBL" id="OBU67020.1"/>
    </source>
</evidence>
<dbReference type="Proteomes" id="UP000092256">
    <property type="component" value="Unassembled WGS sequence"/>
</dbReference>
<name>A0A1A6XWC9_STEMA</name>
<dbReference type="EMBL" id="LYVJ01000007">
    <property type="protein sequence ID" value="OBU67020.1"/>
    <property type="molecule type" value="Genomic_DNA"/>
</dbReference>
<comment type="caution">
    <text evidence="1">The sequence shown here is derived from an EMBL/GenBank/DDBJ whole genome shotgun (WGS) entry which is preliminary data.</text>
</comment>
<proteinExistence type="predicted"/>
<organism evidence="1 2">
    <name type="scientific">Stenotrophomonas maltophilia</name>
    <name type="common">Pseudomonas maltophilia</name>
    <name type="synonym">Xanthomonas maltophilia</name>
    <dbReference type="NCBI Taxonomy" id="40324"/>
    <lineage>
        <taxon>Bacteria</taxon>
        <taxon>Pseudomonadati</taxon>
        <taxon>Pseudomonadota</taxon>
        <taxon>Gammaproteobacteria</taxon>
        <taxon>Lysobacterales</taxon>
        <taxon>Lysobacteraceae</taxon>
        <taxon>Stenotrophomonas</taxon>
        <taxon>Stenotrophomonas maltophilia group</taxon>
    </lineage>
</organism>
<dbReference type="AlphaFoldDB" id="A0A1A6XWC9"/>
<protein>
    <submittedName>
        <fullName evidence="1">Uncharacterized protein</fullName>
    </submittedName>
</protein>
<evidence type="ECO:0000313" key="2">
    <source>
        <dbReference type="Proteomes" id="UP000092256"/>
    </source>
</evidence>
<gene>
    <name evidence="1" type="ORF">A9K58_10455</name>
</gene>